<proteinExistence type="predicted"/>
<accession>A0A6C0JTE0</accession>
<protein>
    <recommendedName>
        <fullName evidence="2">Alpha/beta hydrolase fold-5 domain-containing protein</fullName>
    </recommendedName>
</protein>
<dbReference type="SUPFAM" id="SSF53474">
    <property type="entry name" value="alpha/beta-Hydrolases"/>
    <property type="match status" value="1"/>
</dbReference>
<dbReference type="InterPro" id="IPR029058">
    <property type="entry name" value="AB_hydrolase_fold"/>
</dbReference>
<dbReference type="AlphaFoldDB" id="A0A6C0JTE0"/>
<sequence length="326" mass="38481">MPKIFIISLFMLFGFSQCYINIKINNKFINLSNKSEKKTNINFVVWKGYSIPSENYINFGKSIIKSGLKNNLNINVTICNNFDIPTINNTILFGHSSGGYHCLNNKNKNLLAKITYGTSPKSEYDNTIFQINNFDENILNIIGEYDGFVSYSKLLNANNDKIICTKSNHHCIVENKQTLISRLLRMYDNKLDEDYNIMTNEVKKTIISYILHLENNNKKIYNTKYTNNILKHNNIYKIIDYKHFLRTKPDICKTYMHCDFKNNNTYIKTKGIFGDMLEDTLEYKYNKKIKKVRTSLSWLLNKEDKIVLFNYKKKEYKYFKLPYIVK</sequence>
<evidence type="ECO:0008006" key="2">
    <source>
        <dbReference type="Google" id="ProtNLM"/>
    </source>
</evidence>
<organism evidence="1">
    <name type="scientific">viral metagenome</name>
    <dbReference type="NCBI Taxonomy" id="1070528"/>
    <lineage>
        <taxon>unclassified sequences</taxon>
        <taxon>metagenomes</taxon>
        <taxon>organismal metagenomes</taxon>
    </lineage>
</organism>
<dbReference type="EMBL" id="MN740684">
    <property type="protein sequence ID" value="QHU07168.1"/>
    <property type="molecule type" value="Genomic_DNA"/>
</dbReference>
<evidence type="ECO:0000313" key="1">
    <source>
        <dbReference type="EMBL" id="QHU07168.1"/>
    </source>
</evidence>
<name>A0A6C0JTE0_9ZZZZ</name>
<reference evidence="1" key="1">
    <citation type="journal article" date="2020" name="Nature">
        <title>Giant virus diversity and host interactions through global metagenomics.</title>
        <authorList>
            <person name="Schulz F."/>
            <person name="Roux S."/>
            <person name="Paez-Espino D."/>
            <person name="Jungbluth S."/>
            <person name="Walsh D.A."/>
            <person name="Denef V.J."/>
            <person name="McMahon K.D."/>
            <person name="Konstantinidis K.T."/>
            <person name="Eloe-Fadrosh E.A."/>
            <person name="Kyrpides N.C."/>
            <person name="Woyke T."/>
        </authorList>
    </citation>
    <scope>NUCLEOTIDE SEQUENCE</scope>
    <source>
        <strain evidence="1">GVMAG-S-1040241-154</strain>
    </source>
</reference>